<dbReference type="EMBL" id="JAINUF010000001">
    <property type="protein sequence ID" value="KAJ8379902.1"/>
    <property type="molecule type" value="Genomic_DNA"/>
</dbReference>
<evidence type="ECO:0000256" key="1">
    <source>
        <dbReference type="SAM" id="MobiDB-lite"/>
    </source>
</evidence>
<gene>
    <name evidence="2" type="ORF">SKAU_G00006800</name>
</gene>
<accession>A0A9Q1JCX7</accession>
<reference evidence="2" key="1">
    <citation type="journal article" date="2023" name="Science">
        <title>Genome structures resolve the early diversification of teleost fishes.</title>
        <authorList>
            <person name="Parey E."/>
            <person name="Louis A."/>
            <person name="Montfort J."/>
            <person name="Bouchez O."/>
            <person name="Roques C."/>
            <person name="Iampietro C."/>
            <person name="Lluch J."/>
            <person name="Castinel A."/>
            <person name="Donnadieu C."/>
            <person name="Desvignes T."/>
            <person name="Floi Bucao C."/>
            <person name="Jouanno E."/>
            <person name="Wen M."/>
            <person name="Mejri S."/>
            <person name="Dirks R."/>
            <person name="Jansen H."/>
            <person name="Henkel C."/>
            <person name="Chen W.J."/>
            <person name="Zahm M."/>
            <person name="Cabau C."/>
            <person name="Klopp C."/>
            <person name="Thompson A.W."/>
            <person name="Robinson-Rechavi M."/>
            <person name="Braasch I."/>
            <person name="Lecointre G."/>
            <person name="Bobe J."/>
            <person name="Postlethwait J.H."/>
            <person name="Berthelot C."/>
            <person name="Roest Crollius H."/>
            <person name="Guiguen Y."/>
        </authorList>
    </citation>
    <scope>NUCLEOTIDE SEQUENCE</scope>
    <source>
        <strain evidence="2">WJC10195</strain>
    </source>
</reference>
<feature type="region of interest" description="Disordered" evidence="1">
    <location>
        <begin position="28"/>
        <end position="95"/>
    </location>
</feature>
<keyword evidence="3" id="KW-1185">Reference proteome</keyword>
<dbReference type="Proteomes" id="UP001152622">
    <property type="component" value="Chromosome 1"/>
</dbReference>
<evidence type="ECO:0000313" key="3">
    <source>
        <dbReference type="Proteomes" id="UP001152622"/>
    </source>
</evidence>
<evidence type="ECO:0000313" key="2">
    <source>
        <dbReference type="EMBL" id="KAJ8379902.1"/>
    </source>
</evidence>
<name>A0A9Q1JCX7_SYNKA</name>
<feature type="region of interest" description="Disordered" evidence="1">
    <location>
        <begin position="131"/>
        <end position="162"/>
    </location>
</feature>
<proteinExistence type="predicted"/>
<organism evidence="2 3">
    <name type="scientific">Synaphobranchus kaupii</name>
    <name type="common">Kaup's arrowtooth eel</name>
    <dbReference type="NCBI Taxonomy" id="118154"/>
    <lineage>
        <taxon>Eukaryota</taxon>
        <taxon>Metazoa</taxon>
        <taxon>Chordata</taxon>
        <taxon>Craniata</taxon>
        <taxon>Vertebrata</taxon>
        <taxon>Euteleostomi</taxon>
        <taxon>Actinopterygii</taxon>
        <taxon>Neopterygii</taxon>
        <taxon>Teleostei</taxon>
        <taxon>Anguilliformes</taxon>
        <taxon>Synaphobranchidae</taxon>
        <taxon>Synaphobranchus</taxon>
    </lineage>
</organism>
<sequence length="162" mass="16990">MSQSLLARADCGSASALNVSANKAPLFTEESSVMRCRSQPGGAGGVRRGRGSGRDSEMRVSMTVHSGGGQGLPKGSSTSSCRKSQLPGIPGPIKEVSSMGAFPTGVVPTKNALTLGHIGENLSYWRRPYEKTEGESNWNTAKSSDIGPGIRGNCSFDESRRN</sequence>
<dbReference type="AlphaFoldDB" id="A0A9Q1JCX7"/>
<protein>
    <submittedName>
        <fullName evidence="2">Uncharacterized protein</fullName>
    </submittedName>
</protein>
<comment type="caution">
    <text evidence="2">The sequence shown here is derived from an EMBL/GenBank/DDBJ whole genome shotgun (WGS) entry which is preliminary data.</text>
</comment>